<evidence type="ECO:0000313" key="2">
    <source>
        <dbReference type="Proteomes" id="UP000762676"/>
    </source>
</evidence>
<keyword evidence="2" id="KW-1185">Reference proteome</keyword>
<comment type="caution">
    <text evidence="1">The sequence shown here is derived from an EMBL/GenBank/DDBJ whole genome shotgun (WGS) entry which is preliminary data.</text>
</comment>
<organism evidence="1 2">
    <name type="scientific">Elysia marginata</name>
    <dbReference type="NCBI Taxonomy" id="1093978"/>
    <lineage>
        <taxon>Eukaryota</taxon>
        <taxon>Metazoa</taxon>
        <taxon>Spiralia</taxon>
        <taxon>Lophotrochozoa</taxon>
        <taxon>Mollusca</taxon>
        <taxon>Gastropoda</taxon>
        <taxon>Heterobranchia</taxon>
        <taxon>Euthyneura</taxon>
        <taxon>Panpulmonata</taxon>
        <taxon>Sacoglossa</taxon>
        <taxon>Placobranchoidea</taxon>
        <taxon>Plakobranchidae</taxon>
        <taxon>Elysia</taxon>
    </lineage>
</organism>
<proteinExistence type="predicted"/>
<gene>
    <name evidence="1" type="ORF">ElyMa_003231200</name>
</gene>
<evidence type="ECO:0000313" key="1">
    <source>
        <dbReference type="EMBL" id="GFS17108.1"/>
    </source>
</evidence>
<dbReference type="Proteomes" id="UP000762676">
    <property type="component" value="Unassembled WGS sequence"/>
</dbReference>
<dbReference type="AlphaFoldDB" id="A0AAV4J619"/>
<sequence>MLLVFRTIESEERKYRGSRAPGPSLCPSDIECSAAAGLRDMCLLAFDQIPKENAEIAAVRDSTKSSDEIVIFKFNHQMIKSTGGEYLGGQHRTPVSLYKNVI</sequence>
<reference evidence="1 2" key="1">
    <citation type="journal article" date="2021" name="Elife">
        <title>Chloroplast acquisition without the gene transfer in kleptoplastic sea slugs, Plakobranchus ocellatus.</title>
        <authorList>
            <person name="Maeda T."/>
            <person name="Takahashi S."/>
            <person name="Yoshida T."/>
            <person name="Shimamura S."/>
            <person name="Takaki Y."/>
            <person name="Nagai Y."/>
            <person name="Toyoda A."/>
            <person name="Suzuki Y."/>
            <person name="Arimoto A."/>
            <person name="Ishii H."/>
            <person name="Satoh N."/>
            <person name="Nishiyama T."/>
            <person name="Hasebe M."/>
            <person name="Maruyama T."/>
            <person name="Minagawa J."/>
            <person name="Obokata J."/>
            <person name="Shigenobu S."/>
        </authorList>
    </citation>
    <scope>NUCLEOTIDE SEQUENCE [LARGE SCALE GENOMIC DNA]</scope>
</reference>
<protein>
    <submittedName>
        <fullName evidence="1">Uncharacterized protein</fullName>
    </submittedName>
</protein>
<name>A0AAV4J619_9GAST</name>
<accession>A0AAV4J619</accession>
<dbReference type="EMBL" id="BMAT01006648">
    <property type="protein sequence ID" value="GFS17108.1"/>
    <property type="molecule type" value="Genomic_DNA"/>
</dbReference>